<dbReference type="InterPro" id="IPR021109">
    <property type="entry name" value="Peptidase_aspartic_dom_sf"/>
</dbReference>
<dbReference type="Pfam" id="PF14543">
    <property type="entry name" value="TAXi_N"/>
    <property type="match status" value="1"/>
</dbReference>
<dbReference type="GO" id="GO:0004190">
    <property type="term" value="F:aspartic-type endopeptidase activity"/>
    <property type="evidence" value="ECO:0007669"/>
    <property type="project" value="InterPro"/>
</dbReference>
<comment type="subcellular location">
    <subcellularLocation>
        <location evidence="1">Secreted</location>
        <location evidence="1">Extracellular space</location>
    </subcellularLocation>
</comment>
<dbReference type="GO" id="GO:0005576">
    <property type="term" value="C:extracellular region"/>
    <property type="evidence" value="ECO:0007669"/>
    <property type="project" value="UniProtKB-SubCell"/>
</dbReference>
<keyword evidence="4 5" id="KW-0732">Signal</keyword>
<dbReference type="InterPro" id="IPR033121">
    <property type="entry name" value="PEPTIDASE_A1"/>
</dbReference>
<sequence>MAVTTALHLLFLFFILFVSTSISDAKLRVKPHAFHLSVRKDKATLQYYVNLDMGDPVARNPYVNFFDLVIDLGGRFLWFNCSGYDSTTYHPVRCGSKRCKIAKGTHCLNCNGPIKPGCTNNTCGVEPNNPIQQFVVSGDLAEDVICVSETDGFSSLSDIDVPDIDVPHFLLGCVDPNKFGVTGLLDGLANGTRGIVGFGRTQIAFQTQLVSAFKLPNKFALCLPSSTETGFGDIFVGGGPYFMPPHEEYFIGVKSIKIDGKAISLNSSLLSFDKHGNGGTRLSTVTPYTVLHTSIFKALVDEFVKKAEAKKIKRVKPLGQFGACFDPRNIANTITGPAVPKIDLVFQNERTHYRIYGANSMVKVKNNVICLAFVDGGSEPKSSIVIGGHQLEDTLVEFDLASSQFGFTPSLLLHNVSCSHFRVF</sequence>
<keyword evidence="8" id="KW-1185">Reference proteome</keyword>
<dbReference type="InterPro" id="IPR001461">
    <property type="entry name" value="Aspartic_peptidase_A1"/>
</dbReference>
<dbReference type="Proteomes" id="UP001163823">
    <property type="component" value="Chromosome 9"/>
</dbReference>
<dbReference type="KEGG" id="qsa:O6P43_021619"/>
<dbReference type="EMBL" id="JARAOO010000009">
    <property type="protein sequence ID" value="KAJ7954945.1"/>
    <property type="molecule type" value="Genomic_DNA"/>
</dbReference>
<reference evidence="7" key="1">
    <citation type="journal article" date="2023" name="Science">
        <title>Elucidation of the pathway for biosynthesis of saponin adjuvants from the soapbark tree.</title>
        <authorList>
            <person name="Reed J."/>
            <person name="Orme A."/>
            <person name="El-Demerdash A."/>
            <person name="Owen C."/>
            <person name="Martin L.B.B."/>
            <person name="Misra R.C."/>
            <person name="Kikuchi S."/>
            <person name="Rejzek M."/>
            <person name="Martin A.C."/>
            <person name="Harkess A."/>
            <person name="Leebens-Mack J."/>
            <person name="Louveau T."/>
            <person name="Stephenson M.J."/>
            <person name="Osbourn A."/>
        </authorList>
    </citation>
    <scope>NUCLEOTIDE SEQUENCE</scope>
    <source>
        <strain evidence="7">S10</strain>
    </source>
</reference>
<evidence type="ECO:0000313" key="8">
    <source>
        <dbReference type="Proteomes" id="UP001163823"/>
    </source>
</evidence>
<name>A0AAD7PHF6_QUISA</name>
<feature type="signal peptide" evidence="5">
    <location>
        <begin position="1"/>
        <end position="25"/>
    </location>
</feature>
<feature type="chain" id="PRO_5042125062" evidence="5">
    <location>
        <begin position="26"/>
        <end position="424"/>
    </location>
</feature>
<dbReference type="FunFam" id="2.40.70.10:FF:000096">
    <property type="entry name" value="Basic 7S globulin"/>
    <property type="match status" value="1"/>
</dbReference>
<dbReference type="PANTHER" id="PTHR47965">
    <property type="entry name" value="ASPARTYL PROTEASE-RELATED"/>
    <property type="match status" value="1"/>
</dbReference>
<organism evidence="7 8">
    <name type="scientific">Quillaja saponaria</name>
    <name type="common">Soap bark tree</name>
    <dbReference type="NCBI Taxonomy" id="32244"/>
    <lineage>
        <taxon>Eukaryota</taxon>
        <taxon>Viridiplantae</taxon>
        <taxon>Streptophyta</taxon>
        <taxon>Embryophyta</taxon>
        <taxon>Tracheophyta</taxon>
        <taxon>Spermatophyta</taxon>
        <taxon>Magnoliopsida</taxon>
        <taxon>eudicotyledons</taxon>
        <taxon>Gunneridae</taxon>
        <taxon>Pentapetalae</taxon>
        <taxon>rosids</taxon>
        <taxon>fabids</taxon>
        <taxon>Fabales</taxon>
        <taxon>Quillajaceae</taxon>
        <taxon>Quillaja</taxon>
    </lineage>
</organism>
<evidence type="ECO:0000256" key="3">
    <source>
        <dbReference type="ARBA" id="ARBA00022525"/>
    </source>
</evidence>
<protein>
    <submittedName>
        <fullName evidence="7">Basic 7S globulin-like</fullName>
    </submittedName>
</protein>
<evidence type="ECO:0000256" key="4">
    <source>
        <dbReference type="ARBA" id="ARBA00022729"/>
    </source>
</evidence>
<dbReference type="Gene3D" id="2.40.70.10">
    <property type="entry name" value="Acid Proteases"/>
    <property type="match status" value="2"/>
</dbReference>
<evidence type="ECO:0000256" key="1">
    <source>
        <dbReference type="ARBA" id="ARBA00004239"/>
    </source>
</evidence>
<evidence type="ECO:0000259" key="6">
    <source>
        <dbReference type="PROSITE" id="PS51767"/>
    </source>
</evidence>
<proteinExistence type="inferred from homology"/>
<evidence type="ECO:0000313" key="7">
    <source>
        <dbReference type="EMBL" id="KAJ7954945.1"/>
    </source>
</evidence>
<dbReference type="FunFam" id="2.40.70.10:FF:000041">
    <property type="entry name" value="Basic 7S globulin"/>
    <property type="match status" value="1"/>
</dbReference>
<dbReference type="PROSITE" id="PS51767">
    <property type="entry name" value="PEPTIDASE_A1"/>
    <property type="match status" value="1"/>
</dbReference>
<dbReference type="SUPFAM" id="SSF50630">
    <property type="entry name" value="Acid proteases"/>
    <property type="match status" value="1"/>
</dbReference>
<evidence type="ECO:0000256" key="2">
    <source>
        <dbReference type="ARBA" id="ARBA00007447"/>
    </source>
</evidence>
<keyword evidence="3" id="KW-0964">Secreted</keyword>
<gene>
    <name evidence="7" type="ORF">O6P43_021619</name>
</gene>
<accession>A0AAD7PHF6</accession>
<dbReference type="AlphaFoldDB" id="A0AAD7PHF6"/>
<dbReference type="GO" id="GO:0006508">
    <property type="term" value="P:proteolysis"/>
    <property type="evidence" value="ECO:0007669"/>
    <property type="project" value="InterPro"/>
</dbReference>
<dbReference type="InterPro" id="IPR032799">
    <property type="entry name" value="TAXi_C"/>
</dbReference>
<comment type="caution">
    <text evidence="7">The sequence shown here is derived from an EMBL/GenBank/DDBJ whole genome shotgun (WGS) entry which is preliminary data.</text>
</comment>
<dbReference type="InterPro" id="IPR032861">
    <property type="entry name" value="TAXi_N"/>
</dbReference>
<dbReference type="PANTHER" id="PTHR47965:SF68">
    <property type="entry name" value="BASIC 7S GLOBULIN-LIKE"/>
    <property type="match status" value="1"/>
</dbReference>
<feature type="domain" description="Peptidase A1" evidence="6">
    <location>
        <begin position="47"/>
        <end position="408"/>
    </location>
</feature>
<evidence type="ECO:0000256" key="5">
    <source>
        <dbReference type="SAM" id="SignalP"/>
    </source>
</evidence>
<comment type="similarity">
    <text evidence="2">Belongs to the peptidase A1 family.</text>
</comment>
<dbReference type="Pfam" id="PF14541">
    <property type="entry name" value="TAXi_C"/>
    <property type="match status" value="1"/>
</dbReference>